<proteinExistence type="predicted"/>
<reference evidence="1" key="1">
    <citation type="submission" date="2024-06" db="EMBL/GenBank/DDBJ databases">
        <title>Draft genome sequence of Microbacterium sp. strain A8/3-1, isolated from Oxytropis tragacanthoides Fisch. ex DC. Root nodules in the Altai region of Russia.</title>
        <authorList>
            <person name="Sazanova A."/>
            <person name="Guro P."/>
            <person name="Kuznetsova I."/>
            <person name="Belimov A."/>
            <person name="Safronova V."/>
        </authorList>
    </citation>
    <scope>NUCLEOTIDE SEQUENCE</scope>
    <source>
        <strain evidence="1">A8/3-1</strain>
    </source>
</reference>
<dbReference type="EMBL" id="CP158357">
    <property type="protein sequence ID" value="XBX78522.1"/>
    <property type="molecule type" value="Genomic_DNA"/>
</dbReference>
<evidence type="ECO:0000313" key="1">
    <source>
        <dbReference type="EMBL" id="XBX78522.1"/>
    </source>
</evidence>
<protein>
    <submittedName>
        <fullName evidence="1">Uncharacterized protein</fullName>
    </submittedName>
</protein>
<dbReference type="RefSeq" id="WP_282216555.1">
    <property type="nucleotide sequence ID" value="NZ_CP158357.1"/>
</dbReference>
<sequence>MGLFKVTRKSQQERQEEGLQMADDIAAGRGFMGKMTKAFLGSEFTEAMQQATSSIHQAEHVAALRAAGVPTQSATVLGLQDTGQTINDNPRVVLTLQLGAQAVAVQALISRLEIPRVGEEVLVMTDPQTAELLYAGLAPRA</sequence>
<accession>A0AAU7VWF8</accession>
<name>A0AAU7VWF8_9MICO</name>
<dbReference type="AlphaFoldDB" id="A0AAU7VWF8"/>
<gene>
    <name evidence="1" type="ORF">ABS642_00065</name>
</gene>
<organism evidence="1">
    <name type="scientific">Microbacterium sp. A8/3-1</name>
    <dbReference type="NCBI Taxonomy" id="3160749"/>
    <lineage>
        <taxon>Bacteria</taxon>
        <taxon>Bacillati</taxon>
        <taxon>Actinomycetota</taxon>
        <taxon>Actinomycetes</taxon>
        <taxon>Micrococcales</taxon>
        <taxon>Microbacteriaceae</taxon>
        <taxon>Microbacterium</taxon>
    </lineage>
</organism>